<gene>
    <name evidence="2" type="ORF">AMSG_03520</name>
</gene>
<reference evidence="2 3" key="1">
    <citation type="submission" date="2010-05" db="EMBL/GenBank/DDBJ databases">
        <title>The Genome Sequence of Thecamonas trahens ATCC 50062.</title>
        <authorList>
            <consortium name="The Broad Institute Genome Sequencing Platform"/>
            <person name="Russ C."/>
            <person name="Cuomo C."/>
            <person name="Shea T."/>
            <person name="Young S.K."/>
            <person name="Zeng Q."/>
            <person name="Koehrsen M."/>
            <person name="Haas B."/>
            <person name="Borodovsky M."/>
            <person name="Guigo R."/>
            <person name="Alvarado L."/>
            <person name="Berlin A."/>
            <person name="Bochicchio J."/>
            <person name="Borenstein D."/>
            <person name="Chapman S."/>
            <person name="Chen Z."/>
            <person name="Freedman E."/>
            <person name="Gellesch M."/>
            <person name="Goldberg J."/>
            <person name="Griggs A."/>
            <person name="Gujja S."/>
            <person name="Heilman E."/>
            <person name="Heiman D."/>
            <person name="Hepburn T."/>
            <person name="Howarth C."/>
            <person name="Jen D."/>
            <person name="Larson L."/>
            <person name="Mehta T."/>
            <person name="Park D."/>
            <person name="Pearson M."/>
            <person name="Roberts A."/>
            <person name="Saif S."/>
            <person name="Shenoy N."/>
            <person name="Sisk P."/>
            <person name="Stolte C."/>
            <person name="Sykes S."/>
            <person name="Thomson T."/>
            <person name="Walk T."/>
            <person name="White J."/>
            <person name="Yandava C."/>
            <person name="Burger G."/>
            <person name="Gray M.W."/>
            <person name="Holland P.W.H."/>
            <person name="King N."/>
            <person name="Lang F.B.F."/>
            <person name="Roger A.J."/>
            <person name="Ruiz-Trillo I."/>
            <person name="Lander E."/>
            <person name="Nusbaum C."/>
        </authorList>
    </citation>
    <scope>NUCLEOTIDE SEQUENCE [LARGE SCALE GENOMIC DNA]</scope>
    <source>
        <strain evidence="2 3">ATCC 50062</strain>
    </source>
</reference>
<dbReference type="AlphaFoldDB" id="A0A0L0D461"/>
<sequence length="515" mass="54561">MKKRKSLAGSSRPESGEGESESGSSDEAPALASVAHLEPRQHAVVRRATHIGAPAEDDDDDDDDTAGGPSRRLDASVDVSRNGIVQVMLDDVEYALDGLATVCGSASMQIDALQHVLRTLDDPDQRLLLRAHGMLPRVLEALVALAPQSSAAALVRLQVVDALVGDGLSLNMLESRPAAALLLDALREWAAAAKPSDSLRELALRAVALLKLATQRNKAMKTLLRELGIFELLATVLDGLELESPLLVPLYELLNNLTHDAPVNAAYVLAGASHAQQTAAHAQRTELLGARESVLNSAVLLMQLDEEQAAAAAARKPAYVAPVEETLDSASLAALLLRKLESARCDEMLRSARGATAVCGVLNILVNVTNENATGAALIGCRLGELVWMIEPATLHLFINLLERSGPNRRVARQSGLLARALDVYLRTPPFDLATGLAGSAAEADVVRAYAGLLIGCALRDEPASLAQVTAAVPLAHIIATLEAFIAFQVNVGVHTSEAHTAFNEVISILRYFDA</sequence>
<evidence type="ECO:0000313" key="3">
    <source>
        <dbReference type="Proteomes" id="UP000054408"/>
    </source>
</evidence>
<feature type="compositionally biased region" description="Acidic residues" evidence="1">
    <location>
        <begin position="55"/>
        <end position="65"/>
    </location>
</feature>
<feature type="region of interest" description="Disordered" evidence="1">
    <location>
        <begin position="1"/>
        <end position="74"/>
    </location>
</feature>
<proteinExistence type="predicted"/>
<dbReference type="PANTHER" id="PTHR22100:SF13">
    <property type="entry name" value="WINGS APART-LIKE PROTEIN HOMOLOG"/>
    <property type="match status" value="1"/>
</dbReference>
<dbReference type="InterPro" id="IPR011989">
    <property type="entry name" value="ARM-like"/>
</dbReference>
<dbReference type="Proteomes" id="UP000054408">
    <property type="component" value="Unassembled WGS sequence"/>
</dbReference>
<protein>
    <submittedName>
        <fullName evidence="2">Uncharacterized protein</fullName>
    </submittedName>
</protein>
<evidence type="ECO:0000256" key="1">
    <source>
        <dbReference type="SAM" id="MobiDB-lite"/>
    </source>
</evidence>
<accession>A0A0L0D461</accession>
<dbReference type="EMBL" id="GL349445">
    <property type="protein sequence ID" value="KNC47094.1"/>
    <property type="molecule type" value="Genomic_DNA"/>
</dbReference>
<dbReference type="Gene3D" id="1.25.10.10">
    <property type="entry name" value="Leucine-rich Repeat Variant"/>
    <property type="match status" value="1"/>
</dbReference>
<name>A0A0L0D461_THETB</name>
<dbReference type="GeneID" id="25563116"/>
<dbReference type="InterPro" id="IPR039874">
    <property type="entry name" value="WAPL"/>
</dbReference>
<evidence type="ECO:0000313" key="2">
    <source>
        <dbReference type="EMBL" id="KNC47094.1"/>
    </source>
</evidence>
<dbReference type="RefSeq" id="XP_013759872.1">
    <property type="nucleotide sequence ID" value="XM_013904418.1"/>
</dbReference>
<organism evidence="2 3">
    <name type="scientific">Thecamonas trahens ATCC 50062</name>
    <dbReference type="NCBI Taxonomy" id="461836"/>
    <lineage>
        <taxon>Eukaryota</taxon>
        <taxon>Apusozoa</taxon>
        <taxon>Apusomonadida</taxon>
        <taxon>Apusomonadidae</taxon>
        <taxon>Thecamonas</taxon>
    </lineage>
</organism>
<dbReference type="PANTHER" id="PTHR22100">
    <property type="entry name" value="WINGS APART-LIKE PROTEIN HOMOLOG"/>
    <property type="match status" value="1"/>
</dbReference>
<keyword evidence="3" id="KW-1185">Reference proteome</keyword>